<dbReference type="EMBL" id="MKIO01000047">
    <property type="protein sequence ID" value="OLP52661.1"/>
    <property type="molecule type" value="Genomic_DNA"/>
</dbReference>
<dbReference type="OrthoDB" id="9815356at2"/>
<comment type="caution">
    <text evidence="6">The sequence shown here is derived from an EMBL/GenBank/DDBJ whole genome shotgun (WGS) entry which is preliminary data.</text>
</comment>
<feature type="transmembrane region" description="Helical" evidence="4">
    <location>
        <begin position="44"/>
        <end position="68"/>
    </location>
</feature>
<evidence type="ECO:0000313" key="7">
    <source>
        <dbReference type="Proteomes" id="UP000186143"/>
    </source>
</evidence>
<feature type="transmembrane region" description="Helical" evidence="4">
    <location>
        <begin position="162"/>
        <end position="184"/>
    </location>
</feature>
<proteinExistence type="predicted"/>
<feature type="transmembrane region" description="Helical" evidence="4">
    <location>
        <begin position="371"/>
        <end position="390"/>
    </location>
</feature>
<dbReference type="PANTHER" id="PTHR42910:SF1">
    <property type="entry name" value="MAJOR FACILITATOR SUPERFAMILY (MFS) PROFILE DOMAIN-CONTAINING PROTEIN"/>
    <property type="match status" value="1"/>
</dbReference>
<evidence type="ECO:0000256" key="4">
    <source>
        <dbReference type="SAM" id="Phobius"/>
    </source>
</evidence>
<dbReference type="AlphaFoldDB" id="A0A1Q9ACM9"/>
<feature type="transmembrane region" description="Helical" evidence="4">
    <location>
        <begin position="247"/>
        <end position="268"/>
    </location>
</feature>
<dbReference type="SUPFAM" id="SSF103473">
    <property type="entry name" value="MFS general substrate transporter"/>
    <property type="match status" value="1"/>
</dbReference>
<dbReference type="Pfam" id="PF07690">
    <property type="entry name" value="MFS_1"/>
    <property type="match status" value="1"/>
</dbReference>
<organism evidence="6 7">
    <name type="scientific">Xaviernesmea rhizosphaerae</name>
    <dbReference type="NCBI Taxonomy" id="1672749"/>
    <lineage>
        <taxon>Bacteria</taxon>
        <taxon>Pseudomonadati</taxon>
        <taxon>Pseudomonadota</taxon>
        <taxon>Alphaproteobacteria</taxon>
        <taxon>Hyphomicrobiales</taxon>
        <taxon>Rhizobiaceae</taxon>
        <taxon>Rhizobium/Agrobacterium group</taxon>
        <taxon>Xaviernesmea</taxon>
    </lineage>
</organism>
<feature type="transmembrane region" description="Helical" evidence="4">
    <location>
        <begin position="137"/>
        <end position="156"/>
    </location>
</feature>
<dbReference type="InterPro" id="IPR011701">
    <property type="entry name" value="MFS"/>
</dbReference>
<dbReference type="STRING" id="1672749.BJF92_14720"/>
<keyword evidence="2 4" id="KW-1133">Transmembrane helix</keyword>
<dbReference type="Proteomes" id="UP000186143">
    <property type="component" value="Unassembled WGS sequence"/>
</dbReference>
<evidence type="ECO:0000256" key="3">
    <source>
        <dbReference type="ARBA" id="ARBA00023136"/>
    </source>
</evidence>
<gene>
    <name evidence="6" type="ORF">BJF92_14720</name>
</gene>
<evidence type="ECO:0000256" key="2">
    <source>
        <dbReference type="ARBA" id="ARBA00022989"/>
    </source>
</evidence>
<keyword evidence="1 4" id="KW-0812">Transmembrane</keyword>
<name>A0A1Q9ACM9_9HYPH</name>
<evidence type="ECO:0000259" key="5">
    <source>
        <dbReference type="PROSITE" id="PS50850"/>
    </source>
</evidence>
<dbReference type="RefSeq" id="WP_075637208.1">
    <property type="nucleotide sequence ID" value="NZ_MKIO01000047.1"/>
</dbReference>
<sequence length="394" mass="40522">MTGSVQDARIPMRLTLILAAACGLIVANLYYAQPLVGPISRDLGLSPAASGLIVTLTQIGYGLGLLLIVPLGDLIENKRLILTMLLLDALAVLGAGLFNQAAPFLSAALLIGLCSVSVQIIVPYASAMVAPEARGRVVGNVVSGLLVGIMLARPVSSLIAGIVSWHAVFFLSAAVLLGLALLLARTLPERRPAGSLGYFALLASMKDLALHTPVLQRRAAYQAGLFSAFSLFWTVTPLELAGPEFGLSQSAIALFALAGAAGAIAAPIAGRLADRGLSRIATRVALVMATLSFALTYLVPSGSLVSLALFTLAAILLDAGVSTSLVLGQRAIYTLGEAERGRLNGLFMATFFLGGALGSAAGAYAYAHGGWLAASLLGLALPAAAFLFSLTEKR</sequence>
<dbReference type="PROSITE" id="PS50850">
    <property type="entry name" value="MFS"/>
    <property type="match status" value="1"/>
</dbReference>
<keyword evidence="3 4" id="KW-0472">Membrane</keyword>
<feature type="transmembrane region" description="Helical" evidence="4">
    <location>
        <begin position="280"/>
        <end position="299"/>
    </location>
</feature>
<feature type="transmembrane region" description="Helical" evidence="4">
    <location>
        <begin position="305"/>
        <end position="326"/>
    </location>
</feature>
<feature type="transmembrane region" description="Helical" evidence="4">
    <location>
        <begin position="80"/>
        <end position="98"/>
    </location>
</feature>
<dbReference type="PANTHER" id="PTHR42910">
    <property type="entry name" value="TRANSPORTER SCO4007-RELATED"/>
    <property type="match status" value="1"/>
</dbReference>
<dbReference type="CDD" id="cd17324">
    <property type="entry name" value="MFS_NepI_like"/>
    <property type="match status" value="1"/>
</dbReference>
<feature type="transmembrane region" description="Helical" evidence="4">
    <location>
        <begin position="219"/>
        <end position="235"/>
    </location>
</feature>
<dbReference type="Gene3D" id="1.20.1250.20">
    <property type="entry name" value="MFS general substrate transporter like domains"/>
    <property type="match status" value="1"/>
</dbReference>
<dbReference type="GO" id="GO:0022857">
    <property type="term" value="F:transmembrane transporter activity"/>
    <property type="evidence" value="ECO:0007669"/>
    <property type="project" value="InterPro"/>
</dbReference>
<evidence type="ECO:0000256" key="1">
    <source>
        <dbReference type="ARBA" id="ARBA00022692"/>
    </source>
</evidence>
<feature type="transmembrane region" description="Helical" evidence="4">
    <location>
        <begin position="346"/>
        <end position="365"/>
    </location>
</feature>
<dbReference type="InterPro" id="IPR020846">
    <property type="entry name" value="MFS_dom"/>
</dbReference>
<feature type="transmembrane region" description="Helical" evidence="4">
    <location>
        <begin position="104"/>
        <end position="125"/>
    </location>
</feature>
<reference evidence="6 7" key="1">
    <citation type="submission" date="2016-09" db="EMBL/GenBank/DDBJ databases">
        <title>Rhizobium sp. nov., a novel species isolated from the rice rhizosphere.</title>
        <authorList>
            <person name="Zhao J."/>
            <person name="Zhang X."/>
        </authorList>
    </citation>
    <scope>NUCLEOTIDE SEQUENCE [LARGE SCALE GENOMIC DNA]</scope>
    <source>
        <strain evidence="6 7">MH17</strain>
    </source>
</reference>
<dbReference type="InterPro" id="IPR036259">
    <property type="entry name" value="MFS_trans_sf"/>
</dbReference>
<evidence type="ECO:0000313" key="6">
    <source>
        <dbReference type="EMBL" id="OLP52661.1"/>
    </source>
</evidence>
<protein>
    <submittedName>
        <fullName evidence="6">MFS transporter</fullName>
    </submittedName>
</protein>
<feature type="domain" description="Major facilitator superfamily (MFS) profile" evidence="5">
    <location>
        <begin position="14"/>
        <end position="394"/>
    </location>
</feature>
<accession>A0A1Q9ACM9</accession>
<feature type="transmembrane region" description="Helical" evidence="4">
    <location>
        <begin position="12"/>
        <end position="32"/>
    </location>
</feature>